<dbReference type="Pfam" id="PF01426">
    <property type="entry name" value="BAH"/>
    <property type="match status" value="1"/>
</dbReference>
<dbReference type="PROSITE" id="PS51038">
    <property type="entry name" value="BAH"/>
    <property type="match status" value="1"/>
</dbReference>
<accession>A0A7S3GMG6</accession>
<feature type="domain" description="BAH" evidence="2">
    <location>
        <begin position="50"/>
        <end position="196"/>
    </location>
</feature>
<dbReference type="InterPro" id="IPR001025">
    <property type="entry name" value="BAH_dom"/>
</dbReference>
<feature type="region of interest" description="Disordered" evidence="1">
    <location>
        <begin position="213"/>
        <end position="268"/>
    </location>
</feature>
<proteinExistence type="predicted"/>
<protein>
    <recommendedName>
        <fullName evidence="2">BAH domain-containing protein</fullName>
    </recommendedName>
</protein>
<gene>
    <name evidence="3" type="ORF">PBIL07802_LOCUS33440</name>
</gene>
<dbReference type="InterPro" id="IPR043151">
    <property type="entry name" value="BAH_sf"/>
</dbReference>
<organism evidence="3">
    <name type="scientific">Palpitomonas bilix</name>
    <dbReference type="NCBI Taxonomy" id="652834"/>
    <lineage>
        <taxon>Eukaryota</taxon>
        <taxon>Eukaryota incertae sedis</taxon>
    </lineage>
</organism>
<feature type="compositionally biased region" description="Acidic residues" evidence="1">
    <location>
        <begin position="255"/>
        <end position="268"/>
    </location>
</feature>
<feature type="compositionally biased region" description="Polar residues" evidence="1">
    <location>
        <begin position="232"/>
        <end position="252"/>
    </location>
</feature>
<dbReference type="AlphaFoldDB" id="A0A7S3GMG6"/>
<evidence type="ECO:0000256" key="1">
    <source>
        <dbReference type="SAM" id="MobiDB-lite"/>
    </source>
</evidence>
<reference evidence="3" key="1">
    <citation type="submission" date="2021-01" db="EMBL/GenBank/DDBJ databases">
        <authorList>
            <person name="Corre E."/>
            <person name="Pelletier E."/>
            <person name="Niang G."/>
            <person name="Scheremetjew M."/>
            <person name="Finn R."/>
            <person name="Kale V."/>
            <person name="Holt S."/>
            <person name="Cochrane G."/>
            <person name="Meng A."/>
            <person name="Brown T."/>
            <person name="Cohen L."/>
        </authorList>
    </citation>
    <scope>NUCLEOTIDE SEQUENCE</scope>
    <source>
        <strain evidence="3">NIES-2562</strain>
    </source>
</reference>
<dbReference type="SMART" id="SM00439">
    <property type="entry name" value="BAH"/>
    <property type="match status" value="1"/>
</dbReference>
<dbReference type="PANTHER" id="PTHR46364">
    <property type="entry name" value="OS08G0421900 PROTEIN"/>
    <property type="match status" value="1"/>
</dbReference>
<dbReference type="CDD" id="cd04370">
    <property type="entry name" value="BAH"/>
    <property type="match status" value="1"/>
</dbReference>
<sequence>MRDVRESSLSNSRVNWLAEPKSWLGTDPMHKLLWSNNEEHYLQVMKQGIGCIKIGDAAFFANEDPSEPCYIGRIVDIFKPSTGTREDSSVFIAVQWYYRPDETQLSRMNPAQKIGSSIQDVRENELFLSNIVDVNHIDTIVQLCTVQKIDSSENSACMSEALWSEQTQAPLPADNPPVMFFRFMYYPSTAPLEGKFVSVRTVERDALKRWAPDVSSVSSSSKRKKGPPQERGQASVSSNVVIGSKKATQNGNEEYASEESIESLSSED</sequence>
<evidence type="ECO:0000259" key="2">
    <source>
        <dbReference type="PROSITE" id="PS51038"/>
    </source>
</evidence>
<dbReference type="Gene3D" id="2.30.30.490">
    <property type="match status" value="1"/>
</dbReference>
<dbReference type="EMBL" id="HBIB01050702">
    <property type="protein sequence ID" value="CAE0271084.1"/>
    <property type="molecule type" value="Transcribed_RNA"/>
</dbReference>
<evidence type="ECO:0000313" key="3">
    <source>
        <dbReference type="EMBL" id="CAE0271084.1"/>
    </source>
</evidence>
<name>A0A7S3GMG6_9EUKA</name>
<dbReference type="GO" id="GO:0003682">
    <property type="term" value="F:chromatin binding"/>
    <property type="evidence" value="ECO:0007669"/>
    <property type="project" value="InterPro"/>
</dbReference>